<dbReference type="EMBL" id="JBGBZJ010000003">
    <property type="protein sequence ID" value="MEY9454267.1"/>
    <property type="molecule type" value="Genomic_DNA"/>
</dbReference>
<proteinExistence type="predicted"/>
<name>A0ABV4FSA4_9BRAD</name>
<accession>A0ABV4FSA4</accession>
<keyword evidence="2" id="KW-1185">Reference proteome</keyword>
<evidence type="ECO:0000313" key="1">
    <source>
        <dbReference type="EMBL" id="MEY9454267.1"/>
    </source>
</evidence>
<reference evidence="1 2" key="1">
    <citation type="submission" date="2024-07" db="EMBL/GenBank/DDBJ databases">
        <title>Genomic Encyclopedia of Type Strains, Phase V (KMG-V): Genome sequencing to study the core and pangenomes of soil and plant-associated prokaryotes.</title>
        <authorList>
            <person name="Whitman W."/>
        </authorList>
    </citation>
    <scope>NUCLEOTIDE SEQUENCE [LARGE SCALE GENOMIC DNA]</scope>
    <source>
        <strain evidence="1 2">USDA 152</strain>
    </source>
</reference>
<evidence type="ECO:0000313" key="2">
    <source>
        <dbReference type="Proteomes" id="UP001565369"/>
    </source>
</evidence>
<protein>
    <submittedName>
        <fullName evidence="1">Uncharacterized protein</fullName>
    </submittedName>
</protein>
<dbReference type="Proteomes" id="UP001565369">
    <property type="component" value="Unassembled WGS sequence"/>
</dbReference>
<comment type="caution">
    <text evidence="1">The sequence shown here is derived from an EMBL/GenBank/DDBJ whole genome shotgun (WGS) entry which is preliminary data.</text>
</comment>
<organism evidence="1 2">
    <name type="scientific">Bradyrhizobium ottawaense</name>
    <dbReference type="NCBI Taxonomy" id="931866"/>
    <lineage>
        <taxon>Bacteria</taxon>
        <taxon>Pseudomonadati</taxon>
        <taxon>Pseudomonadota</taxon>
        <taxon>Alphaproteobacteria</taxon>
        <taxon>Hyphomicrobiales</taxon>
        <taxon>Nitrobacteraceae</taxon>
        <taxon>Bradyrhizobium</taxon>
    </lineage>
</organism>
<sequence>MYDRNELTLQSCNLLFDDCLESRQSLLNSFPHKMCSNIFIVVAIDIARRRHLSPCNGRVPGLQILWGRRDASEMISRHRVTA</sequence>
<gene>
    <name evidence="1" type="ORF">ABIG07_003215</name>
</gene>